<keyword evidence="1" id="KW-0812">Transmembrane</keyword>
<dbReference type="EMBL" id="HBJA01003683">
    <property type="protein sequence ID" value="CAE0790065.1"/>
    <property type="molecule type" value="Transcribed_RNA"/>
</dbReference>
<proteinExistence type="predicted"/>
<keyword evidence="1" id="KW-1133">Transmembrane helix</keyword>
<gene>
    <name evidence="2" type="ORF">EGYM00163_LOCUS1179</name>
</gene>
<reference evidence="2" key="1">
    <citation type="submission" date="2021-01" db="EMBL/GenBank/DDBJ databases">
        <authorList>
            <person name="Corre E."/>
            <person name="Pelletier E."/>
            <person name="Niang G."/>
            <person name="Scheremetjew M."/>
            <person name="Finn R."/>
            <person name="Kale V."/>
            <person name="Holt S."/>
            <person name="Cochrane G."/>
            <person name="Meng A."/>
            <person name="Brown T."/>
            <person name="Cohen L."/>
        </authorList>
    </citation>
    <scope>NUCLEOTIDE SEQUENCE</scope>
    <source>
        <strain evidence="2">CCMP1594</strain>
    </source>
</reference>
<dbReference type="AlphaFoldDB" id="A0A7S4C952"/>
<name>A0A7S4C952_9EUGL</name>
<keyword evidence="1" id="KW-0472">Membrane</keyword>
<evidence type="ECO:0000313" key="2">
    <source>
        <dbReference type="EMBL" id="CAE0790065.1"/>
    </source>
</evidence>
<sequence>MKFRGPSFVSEKLRDFPLRTQLMPPSGVLCAAATKPPGPQFTLHNCEPPPPAAPLWPLPPIFQPWWSQAAGCESNVTIHYAWQIHDRVRMLSAKKPPIVNPPPLNFFWAVWLGLGWGSFWYIFGFFW</sequence>
<accession>A0A7S4C952</accession>
<protein>
    <submittedName>
        <fullName evidence="2">Uncharacterized protein</fullName>
    </submittedName>
</protein>
<organism evidence="2">
    <name type="scientific">Eutreptiella gymnastica</name>
    <dbReference type="NCBI Taxonomy" id="73025"/>
    <lineage>
        <taxon>Eukaryota</taxon>
        <taxon>Discoba</taxon>
        <taxon>Euglenozoa</taxon>
        <taxon>Euglenida</taxon>
        <taxon>Spirocuta</taxon>
        <taxon>Euglenophyceae</taxon>
        <taxon>Eutreptiales</taxon>
        <taxon>Eutreptiaceae</taxon>
        <taxon>Eutreptiella</taxon>
    </lineage>
</organism>
<feature type="transmembrane region" description="Helical" evidence="1">
    <location>
        <begin position="106"/>
        <end position="126"/>
    </location>
</feature>
<evidence type="ECO:0000256" key="1">
    <source>
        <dbReference type="SAM" id="Phobius"/>
    </source>
</evidence>